<dbReference type="InterPro" id="IPR006482">
    <property type="entry name" value="Cas7_Csh2/Csh2"/>
</dbReference>
<reference evidence="1 2" key="1">
    <citation type="submission" date="2018-05" db="EMBL/GenBank/DDBJ databases">
        <title>Genomic Encyclopedia of Type Strains, Phase IV (KMG-IV): sequencing the most valuable type-strain genomes for metagenomic binning, comparative biology and taxonomic classification.</title>
        <authorList>
            <person name="Goeker M."/>
        </authorList>
    </citation>
    <scope>NUCLEOTIDE SEQUENCE [LARGE SCALE GENOMIC DNA]</scope>
    <source>
        <strain evidence="1 2">DSM 28556</strain>
    </source>
</reference>
<evidence type="ECO:0000313" key="1">
    <source>
        <dbReference type="EMBL" id="PXW89400.1"/>
    </source>
</evidence>
<name>A0A2V3W5W5_9BACI</name>
<keyword evidence="2" id="KW-1185">Reference proteome</keyword>
<dbReference type="GO" id="GO:0043571">
    <property type="term" value="P:maintenance of CRISPR repeat elements"/>
    <property type="evidence" value="ECO:0007669"/>
    <property type="project" value="InterPro"/>
</dbReference>
<comment type="caution">
    <text evidence="1">The sequence shown here is derived from an EMBL/GenBank/DDBJ whole genome shotgun (WGS) entry which is preliminary data.</text>
</comment>
<accession>A0A2V3W5W5</accession>
<proteinExistence type="predicted"/>
<dbReference type="InterPro" id="IPR013418">
    <property type="entry name" value="CRISPR-assoc_prot_Cas7/Csd2"/>
</dbReference>
<dbReference type="AlphaFoldDB" id="A0A2V3W5W5"/>
<organism evidence="1 2">
    <name type="scientific">Pseudogracilibacillus auburnensis</name>
    <dbReference type="NCBI Taxonomy" id="1494959"/>
    <lineage>
        <taxon>Bacteria</taxon>
        <taxon>Bacillati</taxon>
        <taxon>Bacillota</taxon>
        <taxon>Bacilli</taxon>
        <taxon>Bacillales</taxon>
        <taxon>Bacillaceae</taxon>
        <taxon>Pseudogracilibacillus</taxon>
    </lineage>
</organism>
<dbReference type="EMBL" id="QJJQ01000002">
    <property type="protein sequence ID" value="PXW89400.1"/>
    <property type="molecule type" value="Genomic_DNA"/>
</dbReference>
<dbReference type="RefSeq" id="WP_244916421.1">
    <property type="nucleotide sequence ID" value="NZ_JADIJL010000001.1"/>
</dbReference>
<dbReference type="NCBIfam" id="TIGR02589">
    <property type="entry name" value="cas_Csd2"/>
    <property type="match status" value="1"/>
</dbReference>
<protein>
    <submittedName>
        <fullName evidence="1">CRISPR-associated Csd2 family protein</fullName>
    </submittedName>
</protein>
<dbReference type="Pfam" id="PF05107">
    <property type="entry name" value="Cas_Cas7"/>
    <property type="match status" value="1"/>
</dbReference>
<dbReference type="NCBIfam" id="TIGR01595">
    <property type="entry name" value="cas_CT1132"/>
    <property type="match status" value="1"/>
</dbReference>
<sequence length="243" mass="27808">MQITRGDKPGFNIYFMNRGILTNEQRKAFEAIGEEDPEEKSADVVKEAREWMCQQYFDTRMFGAVMSTKKYNAGQVRGPMQLTFARSIDPVTPFDMTITRVALTNATDGKNETVVSEDEQEARHGQMGCKAYLPYGMYEVYGFYTPAFATQTGVREEDLEVFWESLINMWDLDRSAAKGRMACRGLYVFAHESIYGNAPSHQLFDKVEIKKVTDKVARSYKDYEVAIDEDFPEGVSLYKVVTF</sequence>
<gene>
    <name evidence="1" type="ORF">DFR56_102177</name>
</gene>
<evidence type="ECO:0000313" key="2">
    <source>
        <dbReference type="Proteomes" id="UP000247978"/>
    </source>
</evidence>
<dbReference type="Proteomes" id="UP000247978">
    <property type="component" value="Unassembled WGS sequence"/>
</dbReference>